<evidence type="ECO:0000313" key="7">
    <source>
        <dbReference type="Proteomes" id="UP001223420"/>
    </source>
</evidence>
<proteinExistence type="predicted"/>
<name>A0AAJ1TTH2_9HYPH</name>
<evidence type="ECO:0000259" key="5">
    <source>
        <dbReference type="PROSITE" id="PS51819"/>
    </source>
</evidence>
<keyword evidence="6" id="KW-0456">Lyase</keyword>
<evidence type="ECO:0000256" key="4">
    <source>
        <dbReference type="ARBA" id="ARBA00033298"/>
    </source>
</evidence>
<evidence type="ECO:0000256" key="1">
    <source>
        <dbReference type="ARBA" id="ARBA00030291"/>
    </source>
</evidence>
<dbReference type="RefSeq" id="WP_230368322.1">
    <property type="nucleotide sequence ID" value="NZ_JAJALK010000025.1"/>
</dbReference>
<evidence type="ECO:0000313" key="6">
    <source>
        <dbReference type="EMBL" id="MDQ0546656.1"/>
    </source>
</evidence>
<reference evidence="6" key="1">
    <citation type="submission" date="2023-07" db="EMBL/GenBank/DDBJ databases">
        <title>Genomic Encyclopedia of Type Strains, Phase IV (KMG-IV): sequencing the most valuable type-strain genomes for metagenomic binning, comparative biology and taxonomic classification.</title>
        <authorList>
            <person name="Goeker M."/>
        </authorList>
    </citation>
    <scope>NUCLEOTIDE SEQUENCE</scope>
    <source>
        <strain evidence="6">DSM 19569</strain>
    </source>
</reference>
<sequence length="132" mass="14935">MGTKLVHSMIRVLDDIKSIAFYDQVLGLKVADRLDFDGFSLIYLRNELSPFELELTVNHDRTEKYQLGDGYGHLAVTVDSLEAEHERLSSGGISVGPIRDFKHRGATLARFFFITDPDGYKIEVIERGGRFV</sequence>
<protein>
    <recommendedName>
        <fullName evidence="2">Aldoketomutase</fullName>
    </recommendedName>
    <alternativeName>
        <fullName evidence="1">Ketone-aldehyde mutase</fullName>
    </alternativeName>
    <alternativeName>
        <fullName evidence="3">Methylglyoxalase</fullName>
    </alternativeName>
    <alternativeName>
        <fullName evidence="4">S-D-lactoylglutathione methylglyoxal lyase</fullName>
    </alternativeName>
</protein>
<dbReference type="Gene3D" id="3.10.180.10">
    <property type="entry name" value="2,3-Dihydroxybiphenyl 1,2-Dioxygenase, domain 1"/>
    <property type="match status" value="1"/>
</dbReference>
<dbReference type="SUPFAM" id="SSF54593">
    <property type="entry name" value="Glyoxalase/Bleomycin resistance protein/Dihydroxybiphenyl dioxygenase"/>
    <property type="match status" value="1"/>
</dbReference>
<evidence type="ECO:0000256" key="3">
    <source>
        <dbReference type="ARBA" id="ARBA00032460"/>
    </source>
</evidence>
<dbReference type="AlphaFoldDB" id="A0AAJ1TTH2"/>
<dbReference type="GO" id="GO:0005737">
    <property type="term" value="C:cytoplasm"/>
    <property type="evidence" value="ECO:0007669"/>
    <property type="project" value="TreeGrafter"/>
</dbReference>
<accession>A0AAJ1TTH2</accession>
<dbReference type="InterPro" id="IPR004360">
    <property type="entry name" value="Glyas_Fos-R_dOase_dom"/>
</dbReference>
<organism evidence="6 7">
    <name type="scientific">Methylobacterium brachiatum</name>
    <dbReference type="NCBI Taxonomy" id="269660"/>
    <lineage>
        <taxon>Bacteria</taxon>
        <taxon>Pseudomonadati</taxon>
        <taxon>Pseudomonadota</taxon>
        <taxon>Alphaproteobacteria</taxon>
        <taxon>Hyphomicrobiales</taxon>
        <taxon>Methylobacteriaceae</taxon>
        <taxon>Methylobacterium</taxon>
    </lineage>
</organism>
<dbReference type="InterPro" id="IPR029068">
    <property type="entry name" value="Glyas_Bleomycin-R_OHBP_Dase"/>
</dbReference>
<dbReference type="Pfam" id="PF00903">
    <property type="entry name" value="Glyoxalase"/>
    <property type="match status" value="1"/>
</dbReference>
<dbReference type="PANTHER" id="PTHR46036:SF5">
    <property type="entry name" value="LACTOYLGLUTATHIONE LYASE"/>
    <property type="match status" value="1"/>
</dbReference>
<feature type="domain" description="VOC" evidence="5">
    <location>
        <begin position="4"/>
        <end position="127"/>
    </location>
</feature>
<comment type="caution">
    <text evidence="6">The sequence shown here is derived from an EMBL/GenBank/DDBJ whole genome shotgun (WGS) entry which is preliminary data.</text>
</comment>
<dbReference type="EMBL" id="JAUSWL010000016">
    <property type="protein sequence ID" value="MDQ0546656.1"/>
    <property type="molecule type" value="Genomic_DNA"/>
</dbReference>
<dbReference type="PANTHER" id="PTHR46036">
    <property type="entry name" value="LACTOYLGLUTATHIONE LYASE"/>
    <property type="match status" value="1"/>
</dbReference>
<dbReference type="PROSITE" id="PS51819">
    <property type="entry name" value="VOC"/>
    <property type="match status" value="1"/>
</dbReference>
<dbReference type="Proteomes" id="UP001223420">
    <property type="component" value="Unassembled WGS sequence"/>
</dbReference>
<gene>
    <name evidence="6" type="ORF">QO001_005608</name>
</gene>
<dbReference type="GO" id="GO:0019243">
    <property type="term" value="P:methylglyoxal catabolic process to D-lactate via S-lactoyl-glutathione"/>
    <property type="evidence" value="ECO:0007669"/>
    <property type="project" value="TreeGrafter"/>
</dbReference>
<dbReference type="InterPro" id="IPR037523">
    <property type="entry name" value="VOC_core"/>
</dbReference>
<evidence type="ECO:0000256" key="2">
    <source>
        <dbReference type="ARBA" id="ARBA00030892"/>
    </source>
</evidence>
<dbReference type="GO" id="GO:0004462">
    <property type="term" value="F:lactoylglutathione lyase activity"/>
    <property type="evidence" value="ECO:0007669"/>
    <property type="project" value="TreeGrafter"/>
</dbReference>